<name>A0ABD3HAU3_9MARC</name>
<gene>
    <name evidence="2" type="ORF">R1sor_014944</name>
</gene>
<organism evidence="2 3">
    <name type="scientific">Riccia sorocarpa</name>
    <dbReference type="NCBI Taxonomy" id="122646"/>
    <lineage>
        <taxon>Eukaryota</taxon>
        <taxon>Viridiplantae</taxon>
        <taxon>Streptophyta</taxon>
        <taxon>Embryophyta</taxon>
        <taxon>Marchantiophyta</taxon>
        <taxon>Marchantiopsida</taxon>
        <taxon>Marchantiidae</taxon>
        <taxon>Marchantiales</taxon>
        <taxon>Ricciaceae</taxon>
        <taxon>Riccia</taxon>
    </lineage>
</organism>
<dbReference type="Proteomes" id="UP001633002">
    <property type="component" value="Unassembled WGS sequence"/>
</dbReference>
<comment type="caution">
    <text evidence="2">The sequence shown here is derived from an EMBL/GenBank/DDBJ whole genome shotgun (WGS) entry which is preliminary data.</text>
</comment>
<feature type="region of interest" description="Disordered" evidence="1">
    <location>
        <begin position="1"/>
        <end position="26"/>
    </location>
</feature>
<sequence>MTSQSRSADGCRIQRSPKTRNPRRVPEKTFDVSLTIGIPDTDIKDETFDELVTFLDERADMGVLPLEMGDSHLYLQIQGEYMPGFRWLTSSKVSPFRAELIWRACTNPQSVEVADVRNIFFGIDTPARYFKTNTVIKTKFDESEEAAEVEDTDLPAEDEEAEIPVVNLERKEESGADLERVQEALLNVGFAAGRKLEEKNDTNTTLLDIYVYGIELTYLCRSQLLQCRCSALRSHP</sequence>
<evidence type="ECO:0000256" key="1">
    <source>
        <dbReference type="SAM" id="MobiDB-lite"/>
    </source>
</evidence>
<dbReference type="EMBL" id="JBJQOH010000004">
    <property type="protein sequence ID" value="KAL3688635.1"/>
    <property type="molecule type" value="Genomic_DNA"/>
</dbReference>
<accession>A0ABD3HAU3</accession>
<proteinExistence type="predicted"/>
<reference evidence="2 3" key="1">
    <citation type="submission" date="2024-09" db="EMBL/GenBank/DDBJ databases">
        <title>Chromosome-scale assembly of Riccia sorocarpa.</title>
        <authorList>
            <person name="Paukszto L."/>
        </authorList>
    </citation>
    <scope>NUCLEOTIDE SEQUENCE [LARGE SCALE GENOMIC DNA]</scope>
    <source>
        <strain evidence="2">LP-2024</strain>
        <tissue evidence="2">Aerial parts of the thallus</tissue>
    </source>
</reference>
<evidence type="ECO:0000313" key="3">
    <source>
        <dbReference type="Proteomes" id="UP001633002"/>
    </source>
</evidence>
<protein>
    <submittedName>
        <fullName evidence="2">Uncharacterized protein</fullName>
    </submittedName>
</protein>
<dbReference type="AlphaFoldDB" id="A0ABD3HAU3"/>
<keyword evidence="3" id="KW-1185">Reference proteome</keyword>
<evidence type="ECO:0000313" key="2">
    <source>
        <dbReference type="EMBL" id="KAL3688635.1"/>
    </source>
</evidence>